<evidence type="ECO:0000313" key="8">
    <source>
        <dbReference type="Proteomes" id="UP000653305"/>
    </source>
</evidence>
<comment type="subcellular location">
    <subcellularLocation>
        <location evidence="2 6">Secreted</location>
        <location evidence="2 6">Cell wall</location>
    </subcellularLocation>
</comment>
<evidence type="ECO:0000256" key="4">
    <source>
        <dbReference type="ARBA" id="ARBA00022512"/>
    </source>
</evidence>
<dbReference type="Pfam" id="PF03283">
    <property type="entry name" value="PAE"/>
    <property type="match status" value="1"/>
</dbReference>
<dbReference type="AlphaFoldDB" id="A0A830BYN2"/>
<dbReference type="Proteomes" id="UP000653305">
    <property type="component" value="Unassembled WGS sequence"/>
</dbReference>
<comment type="function">
    <text evidence="1 6">Hydrolyzes acetyl esters in homogalacturonan regions of pectin. In type I primary cell wall, galacturonic acid residues of pectin can be acetylated at the O-2 and O-3 positions. Decreasing the degree of acetylation of pectin gels in vitro alters their physical properties.</text>
</comment>
<organism evidence="7 8">
    <name type="scientific">Phtheirospermum japonicum</name>
    <dbReference type="NCBI Taxonomy" id="374723"/>
    <lineage>
        <taxon>Eukaryota</taxon>
        <taxon>Viridiplantae</taxon>
        <taxon>Streptophyta</taxon>
        <taxon>Embryophyta</taxon>
        <taxon>Tracheophyta</taxon>
        <taxon>Spermatophyta</taxon>
        <taxon>Magnoliopsida</taxon>
        <taxon>eudicotyledons</taxon>
        <taxon>Gunneridae</taxon>
        <taxon>Pentapetalae</taxon>
        <taxon>asterids</taxon>
        <taxon>lamiids</taxon>
        <taxon>Lamiales</taxon>
        <taxon>Orobanchaceae</taxon>
        <taxon>Orobanchaceae incertae sedis</taxon>
        <taxon>Phtheirospermum</taxon>
    </lineage>
</organism>
<keyword evidence="4 6" id="KW-0134">Cell wall</keyword>
<evidence type="ECO:0000256" key="2">
    <source>
        <dbReference type="ARBA" id="ARBA00004191"/>
    </source>
</evidence>
<evidence type="ECO:0000313" key="7">
    <source>
        <dbReference type="EMBL" id="GFP88365.1"/>
    </source>
</evidence>
<dbReference type="EMBL" id="BMAC01000167">
    <property type="protein sequence ID" value="GFP88365.1"/>
    <property type="molecule type" value="Genomic_DNA"/>
</dbReference>
<dbReference type="InterPro" id="IPR004963">
    <property type="entry name" value="PAE/NOTUM"/>
</dbReference>
<evidence type="ECO:0000256" key="6">
    <source>
        <dbReference type="RuleBase" id="RU363114"/>
    </source>
</evidence>
<evidence type="ECO:0000256" key="1">
    <source>
        <dbReference type="ARBA" id="ARBA00003534"/>
    </source>
</evidence>
<feature type="non-terminal residue" evidence="7">
    <location>
        <position position="1"/>
    </location>
</feature>
<protein>
    <recommendedName>
        <fullName evidence="6">Pectin acetylesterase</fullName>
        <ecNumber evidence="6">3.1.1.-</ecNumber>
    </recommendedName>
</protein>
<keyword evidence="5 6" id="KW-0961">Cell wall biogenesis/degradation</keyword>
<name>A0A830BYN2_9LAMI</name>
<sequence length="91" mass="10189">SVCLDESLPGYHLDSGFGSRANSWIVNLEGGGWCNNIRTFVYRKMTRRGSSNYFEKQIQFTGILSNKASENPGSNLQNSLFLIFILNSCFA</sequence>
<dbReference type="GO" id="GO:0071555">
    <property type="term" value="P:cell wall organization"/>
    <property type="evidence" value="ECO:0007669"/>
    <property type="project" value="UniProtKB-KW"/>
</dbReference>
<keyword evidence="6" id="KW-0964">Secreted</keyword>
<dbReference type="OrthoDB" id="1703246at2759"/>
<dbReference type="PANTHER" id="PTHR21562">
    <property type="entry name" value="NOTUM-RELATED"/>
    <property type="match status" value="1"/>
</dbReference>
<keyword evidence="8" id="KW-1185">Reference proteome</keyword>
<comment type="similarity">
    <text evidence="3 6">Belongs to the pectinacetylesterase family.</text>
</comment>
<accession>A0A830BYN2</accession>
<reference evidence="7" key="1">
    <citation type="submission" date="2020-07" db="EMBL/GenBank/DDBJ databases">
        <title>Ethylene signaling mediates host invasion by parasitic plants.</title>
        <authorList>
            <person name="Yoshida S."/>
        </authorList>
    </citation>
    <scope>NUCLEOTIDE SEQUENCE</scope>
    <source>
        <strain evidence="7">Okayama</strain>
    </source>
</reference>
<dbReference type="PANTHER" id="PTHR21562:SF5">
    <property type="entry name" value="PECTIN ACETYLESTERASE 12"/>
    <property type="match status" value="1"/>
</dbReference>
<evidence type="ECO:0000256" key="5">
    <source>
        <dbReference type="ARBA" id="ARBA00023316"/>
    </source>
</evidence>
<dbReference type="GO" id="GO:0052793">
    <property type="term" value="F:pectin acetylesterase activity"/>
    <property type="evidence" value="ECO:0007669"/>
    <property type="project" value="TreeGrafter"/>
</dbReference>
<dbReference type="GO" id="GO:0009505">
    <property type="term" value="C:plant-type cell wall"/>
    <property type="evidence" value="ECO:0007669"/>
    <property type="project" value="TreeGrafter"/>
</dbReference>
<keyword evidence="6" id="KW-0378">Hydrolase</keyword>
<dbReference type="EC" id="3.1.1.-" evidence="6"/>
<proteinExistence type="inferred from homology"/>
<comment type="caution">
    <text evidence="7">The sequence shown here is derived from an EMBL/GenBank/DDBJ whole genome shotgun (WGS) entry which is preliminary data.</text>
</comment>
<gene>
    <name evidence="7" type="ORF">PHJA_000980200</name>
</gene>
<evidence type="ECO:0000256" key="3">
    <source>
        <dbReference type="ARBA" id="ARBA00005784"/>
    </source>
</evidence>